<dbReference type="InterPro" id="IPR001653">
    <property type="entry name" value="DAP_epimerase_DapF"/>
</dbReference>
<feature type="site" description="Could be important to modulate the pK values of the two catalytic cysteine residues" evidence="8">
    <location>
        <position position="166"/>
    </location>
</feature>
<dbReference type="GO" id="GO:0009089">
    <property type="term" value="P:lysine biosynthetic process via diaminopimelate"/>
    <property type="evidence" value="ECO:0007669"/>
    <property type="project" value="UniProtKB-UniRule"/>
</dbReference>
<sequence>MSTRIAFLKGHGTENDFVIVPDPDNVIDLPAAAVAALCDRRAGIGADGVLHVVRSASHPEALAMAAEAEWFMDYRNGDGSVAEMCGNGVRVFARYLRRAGYVGAGDLAVATRGGVKTVHIAKAEGAGHEGDITVGMGKALLPGGDVTVTAAGRTYPALNVNMGNPHAVAFVDDLAEAGDLFSAPAYAPESAYPDGVNVEFVVDRAPRHVGVRVHERGSGETRSCGTGACAVAVAAARRDGVDPALTGEPVTYTVDLPGGRLTVTEHPDGHVDLTGAAVIIAEGEVELAGLSVISG</sequence>
<feature type="binding site" evidence="8">
    <location>
        <position position="164"/>
    </location>
    <ligand>
        <name>substrate</name>
    </ligand>
</feature>
<reference evidence="10 11" key="1">
    <citation type="submission" date="2017-02" db="EMBL/GenBank/DDBJ databases">
        <title>Draft Genome Sequence of Streptomyces tsukubaensis F601, a Producer of the immunosuppressant tacrolimus FK506.</title>
        <authorList>
            <person name="Zong G."/>
            <person name="Zhong C."/>
            <person name="Fu J."/>
            <person name="Qin R."/>
            <person name="Cao G."/>
        </authorList>
    </citation>
    <scope>NUCLEOTIDE SEQUENCE [LARGE SCALE GENOMIC DNA]</scope>
    <source>
        <strain evidence="10 11">F601</strain>
    </source>
</reference>
<protein>
    <recommendedName>
        <fullName evidence="3 8">Diaminopimelate epimerase</fullName>
        <shortName evidence="8">DAP epimerase</shortName>
        <ecNumber evidence="3 8">5.1.1.7</ecNumber>
    </recommendedName>
    <alternativeName>
        <fullName evidence="8">PLP-independent amino acid racemase</fullName>
    </alternativeName>
</protein>
<dbReference type="PANTHER" id="PTHR31689">
    <property type="entry name" value="DIAMINOPIMELATE EPIMERASE, CHLOROPLASTIC"/>
    <property type="match status" value="1"/>
</dbReference>
<keyword evidence="5 8" id="KW-0457">Lysine biosynthesis</keyword>
<keyword evidence="11" id="KW-1185">Reference proteome</keyword>
<evidence type="ECO:0000256" key="4">
    <source>
        <dbReference type="ARBA" id="ARBA00022605"/>
    </source>
</evidence>
<keyword evidence="8" id="KW-0963">Cytoplasm</keyword>
<accession>A0A1V4A539</accession>
<dbReference type="FunFam" id="3.10.310.10:FF:000014">
    <property type="entry name" value="Diaminopimelate epimerase"/>
    <property type="match status" value="1"/>
</dbReference>
<dbReference type="InterPro" id="IPR018510">
    <property type="entry name" value="DAP_epimerase_AS"/>
</dbReference>
<evidence type="ECO:0000256" key="6">
    <source>
        <dbReference type="ARBA" id="ARBA00023235"/>
    </source>
</evidence>
<evidence type="ECO:0000313" key="11">
    <source>
        <dbReference type="Proteomes" id="UP000190539"/>
    </source>
</evidence>
<comment type="function">
    <text evidence="8">Catalyzes the stereoinversion of LL-2,6-diaminopimelate (L,L-DAP) to meso-diaminopimelate (meso-DAP), a precursor of L-lysine and an essential component of the bacterial peptidoglycan.</text>
</comment>
<organism evidence="10 11">
    <name type="scientific">Streptomyces tsukubensis</name>
    <dbReference type="NCBI Taxonomy" id="83656"/>
    <lineage>
        <taxon>Bacteria</taxon>
        <taxon>Bacillati</taxon>
        <taxon>Actinomycetota</taxon>
        <taxon>Actinomycetes</taxon>
        <taxon>Kitasatosporales</taxon>
        <taxon>Streptomycetaceae</taxon>
        <taxon>Streptomyces</taxon>
    </lineage>
</organism>
<dbReference type="Proteomes" id="UP000190539">
    <property type="component" value="Unassembled WGS sequence"/>
</dbReference>
<evidence type="ECO:0000313" key="10">
    <source>
        <dbReference type="EMBL" id="OON75160.1"/>
    </source>
</evidence>
<dbReference type="Gene3D" id="3.10.310.10">
    <property type="entry name" value="Diaminopimelate Epimerase, Chain A, domain 1"/>
    <property type="match status" value="2"/>
</dbReference>
<dbReference type="PROSITE" id="PS01326">
    <property type="entry name" value="DAP_EPIMERASE"/>
    <property type="match status" value="1"/>
</dbReference>
<comment type="subcellular location">
    <subcellularLocation>
        <location evidence="8">Cytoplasm</location>
    </subcellularLocation>
</comment>
<evidence type="ECO:0000256" key="2">
    <source>
        <dbReference type="ARBA" id="ARBA00010219"/>
    </source>
</evidence>
<dbReference type="AlphaFoldDB" id="A0A1V4A539"/>
<comment type="similarity">
    <text evidence="2 8">Belongs to the diaminopimelate epimerase family.</text>
</comment>
<dbReference type="STRING" id="83656.B1H18_23700"/>
<dbReference type="EC" id="5.1.1.7" evidence="3 8"/>
<keyword evidence="6 8" id="KW-0413">Isomerase</keyword>
<comment type="catalytic activity">
    <reaction evidence="7 8">
        <text>(2S,6S)-2,6-diaminopimelate = meso-2,6-diaminopimelate</text>
        <dbReference type="Rhea" id="RHEA:15393"/>
        <dbReference type="ChEBI" id="CHEBI:57609"/>
        <dbReference type="ChEBI" id="CHEBI:57791"/>
        <dbReference type="EC" id="5.1.1.7"/>
    </reaction>
</comment>
<dbReference type="FunFam" id="3.10.310.10:FF:000016">
    <property type="entry name" value="Diaminopimelate epimerase"/>
    <property type="match status" value="1"/>
</dbReference>
<feature type="binding site" evidence="8">
    <location>
        <begin position="215"/>
        <end position="216"/>
    </location>
    <ligand>
        <name>substrate</name>
    </ligand>
</feature>
<evidence type="ECO:0000256" key="5">
    <source>
        <dbReference type="ARBA" id="ARBA00023154"/>
    </source>
</evidence>
<feature type="site" description="Could be important to modulate the pK values of the two catalytic cysteine residues" evidence="8">
    <location>
        <position position="215"/>
    </location>
</feature>
<dbReference type="PANTHER" id="PTHR31689:SF0">
    <property type="entry name" value="DIAMINOPIMELATE EPIMERASE"/>
    <property type="match status" value="1"/>
</dbReference>
<comment type="caution">
    <text evidence="10">The sequence shown here is derived from an EMBL/GenBank/DDBJ whole genome shotgun (WGS) entry which is preliminary data.</text>
</comment>
<comment type="pathway">
    <text evidence="1 8">Amino-acid biosynthesis; L-lysine biosynthesis via DAP pathway; DL-2,6-diaminopimelate from LL-2,6-diaminopimelate: step 1/1.</text>
</comment>
<dbReference type="EMBL" id="MVFC01000024">
    <property type="protein sequence ID" value="OON75160.1"/>
    <property type="molecule type" value="Genomic_DNA"/>
</dbReference>
<dbReference type="OrthoDB" id="9805408at2"/>
<evidence type="ECO:0000256" key="9">
    <source>
        <dbReference type="PROSITE-ProRule" id="PRU10125"/>
    </source>
</evidence>
<feature type="active site" description="Proton acceptor" evidence="8">
    <location>
        <position position="224"/>
    </location>
</feature>
<feature type="binding site" evidence="8">
    <location>
        <position position="76"/>
    </location>
    <ligand>
        <name>substrate</name>
    </ligand>
</feature>
<evidence type="ECO:0000256" key="8">
    <source>
        <dbReference type="HAMAP-Rule" id="MF_00197"/>
    </source>
</evidence>
<feature type="active site" evidence="9">
    <location>
        <position position="85"/>
    </location>
</feature>
<feature type="binding site" evidence="8">
    <location>
        <position position="197"/>
    </location>
    <ligand>
        <name>substrate</name>
    </ligand>
</feature>
<evidence type="ECO:0000256" key="3">
    <source>
        <dbReference type="ARBA" id="ARBA00013080"/>
    </source>
</evidence>
<proteinExistence type="inferred from homology"/>
<dbReference type="Pfam" id="PF01678">
    <property type="entry name" value="DAP_epimerase"/>
    <property type="match status" value="2"/>
</dbReference>
<dbReference type="NCBIfam" id="TIGR00652">
    <property type="entry name" value="DapF"/>
    <property type="match status" value="1"/>
</dbReference>
<feature type="binding site" evidence="8">
    <location>
        <begin position="225"/>
        <end position="226"/>
    </location>
    <ligand>
        <name>substrate</name>
    </ligand>
</feature>
<dbReference type="SUPFAM" id="SSF54506">
    <property type="entry name" value="Diaminopimelate epimerase-like"/>
    <property type="match status" value="2"/>
</dbReference>
<dbReference type="GO" id="GO:0005829">
    <property type="term" value="C:cytosol"/>
    <property type="evidence" value="ECO:0007669"/>
    <property type="project" value="TreeGrafter"/>
</dbReference>
<comment type="caution">
    <text evidence="8">Lacks conserved residue(s) required for the propagation of feature annotation.</text>
</comment>
<gene>
    <name evidence="8" type="primary">dapF</name>
    <name evidence="10" type="ORF">B1H18_23700</name>
</gene>
<feature type="binding site" evidence="8">
    <location>
        <position position="15"/>
    </location>
    <ligand>
        <name>substrate</name>
    </ligand>
</feature>
<keyword evidence="4 8" id="KW-0028">Amino-acid biosynthesis</keyword>
<feature type="active site" description="Proton donor" evidence="8">
    <location>
        <position position="85"/>
    </location>
</feature>
<feature type="binding site" evidence="8">
    <location>
        <begin position="86"/>
        <end position="87"/>
    </location>
    <ligand>
        <name>substrate</name>
    </ligand>
</feature>
<dbReference type="UniPathway" id="UPA00034">
    <property type="reaction ID" value="UER00025"/>
</dbReference>
<dbReference type="RefSeq" id="WP_077970929.1">
    <property type="nucleotide sequence ID" value="NZ_CP045178.1"/>
</dbReference>
<dbReference type="HAMAP" id="MF_00197">
    <property type="entry name" value="DAP_epimerase"/>
    <property type="match status" value="1"/>
</dbReference>
<name>A0A1V4A539_9ACTN</name>
<evidence type="ECO:0000256" key="7">
    <source>
        <dbReference type="ARBA" id="ARBA00051712"/>
    </source>
</evidence>
<comment type="subunit">
    <text evidence="8">Homodimer.</text>
</comment>
<evidence type="ECO:0000256" key="1">
    <source>
        <dbReference type="ARBA" id="ARBA00005196"/>
    </source>
</evidence>
<dbReference type="GO" id="GO:0008837">
    <property type="term" value="F:diaminopimelate epimerase activity"/>
    <property type="evidence" value="ECO:0007669"/>
    <property type="project" value="UniProtKB-UniRule"/>
</dbReference>